<dbReference type="Proteomes" id="UP000419138">
    <property type="component" value="Unassembled WGS sequence"/>
</dbReference>
<evidence type="ECO:0000256" key="2">
    <source>
        <dbReference type="ARBA" id="ARBA00022723"/>
    </source>
</evidence>
<dbReference type="AlphaFoldDB" id="A0A646KPX4"/>
<keyword evidence="4" id="KW-0560">Oxidoreductase</keyword>
<dbReference type="NCBIfam" id="NF045815">
    <property type="entry name" value="Neo-PentlctneFsynPtlD"/>
    <property type="match status" value="1"/>
</dbReference>
<evidence type="ECO:0000256" key="3">
    <source>
        <dbReference type="ARBA" id="ARBA00022964"/>
    </source>
</evidence>
<evidence type="ECO:0000256" key="5">
    <source>
        <dbReference type="ARBA" id="ARBA00023004"/>
    </source>
</evidence>
<dbReference type="InterPro" id="IPR003819">
    <property type="entry name" value="TauD/TfdA-like"/>
</dbReference>
<dbReference type="PANTHER" id="PTHR30468:SF1">
    <property type="entry name" value="ALPHA-KETOGLUTARATE-DEPENDENT SULFONATE DIOXYGENASE"/>
    <property type="match status" value="1"/>
</dbReference>
<dbReference type="GO" id="GO:0046872">
    <property type="term" value="F:metal ion binding"/>
    <property type="evidence" value="ECO:0007669"/>
    <property type="project" value="UniProtKB-KW"/>
</dbReference>
<proteinExistence type="inferred from homology"/>
<dbReference type="EMBL" id="VCLA01000180">
    <property type="protein sequence ID" value="MQT03941.1"/>
    <property type="molecule type" value="Genomic_DNA"/>
</dbReference>
<evidence type="ECO:0000259" key="7">
    <source>
        <dbReference type="Pfam" id="PF02668"/>
    </source>
</evidence>
<keyword evidence="3 8" id="KW-0223">Dioxygenase</keyword>
<evidence type="ECO:0000256" key="4">
    <source>
        <dbReference type="ARBA" id="ARBA00023002"/>
    </source>
</evidence>
<evidence type="ECO:0000313" key="8">
    <source>
        <dbReference type="EMBL" id="MQT03941.1"/>
    </source>
</evidence>
<dbReference type="GO" id="GO:0005737">
    <property type="term" value="C:cytoplasm"/>
    <property type="evidence" value="ECO:0007669"/>
    <property type="project" value="TreeGrafter"/>
</dbReference>
<dbReference type="InterPro" id="IPR051323">
    <property type="entry name" value="AtsK-like"/>
</dbReference>
<gene>
    <name evidence="8" type="ORF">FF041_28350</name>
</gene>
<evidence type="ECO:0000256" key="1">
    <source>
        <dbReference type="ARBA" id="ARBA00005896"/>
    </source>
</evidence>
<dbReference type="InterPro" id="IPR042098">
    <property type="entry name" value="TauD-like_sf"/>
</dbReference>
<protein>
    <submittedName>
        <fullName evidence="8">TauD/TfdA family dioxygenase</fullName>
    </submittedName>
</protein>
<dbReference type="GO" id="GO:0000908">
    <property type="term" value="F:taurine dioxygenase activity"/>
    <property type="evidence" value="ECO:0007669"/>
    <property type="project" value="TreeGrafter"/>
</dbReference>
<keyword evidence="9" id="KW-1185">Reference proteome</keyword>
<name>A0A646KPX4_STRJU</name>
<dbReference type="InterPro" id="IPR054973">
    <property type="entry name" value="PentlctneF_syn"/>
</dbReference>
<sequence>MTTAVDVSPISGSVIGAVVDGADLSGSIDEQQIEDIWAALDRHLVLVFRGHKDPSDEELMAFGRHFGHIPRTGLTTGANPDHNEILIISNVVENGQKIGVGNAEWMDWHTDYSFRPRVARLGFLAAVELPPGGGGETLFTDMYSVYDSLPDGLRERLHSYRARHALRSGYEDVIEEEHQGELSIEAPDMEPSAEEPLIPPEGGTSTVHPLIARNPRTGRRSVYVNPLNTKRVLELERAASDELLQELFAKAGEPSLTYAHDWLPGDIVMWDQLGTVHARRPYDATERRTLRKVVTIFDSAVEPWRAGGDAS</sequence>
<dbReference type="Pfam" id="PF02668">
    <property type="entry name" value="TauD"/>
    <property type="match status" value="1"/>
</dbReference>
<dbReference type="Gene3D" id="3.60.130.10">
    <property type="entry name" value="Clavaminate synthase-like"/>
    <property type="match status" value="1"/>
</dbReference>
<reference evidence="8 9" key="1">
    <citation type="submission" date="2019-05" db="EMBL/GenBank/DDBJ databases">
        <title>Comparative genomics and metabolomics analyses of clavulanic acid producing Streptomyces species provides insight into specialized metabolism and evolution of beta-lactam biosynthetic gene clusters.</title>
        <authorList>
            <person name="Moore M.A."/>
            <person name="Cruz-Morales P."/>
            <person name="Barona Gomez F."/>
            <person name="Kapil T."/>
        </authorList>
    </citation>
    <scope>NUCLEOTIDE SEQUENCE [LARGE SCALE GENOMIC DNA]</scope>
    <source>
        <strain evidence="8 9">NRRL 5741</strain>
    </source>
</reference>
<dbReference type="GO" id="GO:0006790">
    <property type="term" value="P:sulfur compound metabolic process"/>
    <property type="evidence" value="ECO:0007669"/>
    <property type="project" value="TreeGrafter"/>
</dbReference>
<keyword evidence="5" id="KW-0408">Iron</keyword>
<feature type="domain" description="TauD/TfdA-like" evidence="7">
    <location>
        <begin position="7"/>
        <end position="292"/>
    </location>
</feature>
<organism evidence="8 9">
    <name type="scientific">Streptomyces jumonjinensis</name>
    <dbReference type="NCBI Taxonomy" id="1945"/>
    <lineage>
        <taxon>Bacteria</taxon>
        <taxon>Bacillati</taxon>
        <taxon>Actinomycetota</taxon>
        <taxon>Actinomycetes</taxon>
        <taxon>Kitasatosporales</taxon>
        <taxon>Streptomycetaceae</taxon>
        <taxon>Streptomyces</taxon>
    </lineage>
</organism>
<feature type="region of interest" description="Disordered" evidence="6">
    <location>
        <begin position="191"/>
        <end position="211"/>
    </location>
</feature>
<evidence type="ECO:0000256" key="6">
    <source>
        <dbReference type="SAM" id="MobiDB-lite"/>
    </source>
</evidence>
<comment type="similarity">
    <text evidence="1">Belongs to the TfdA dioxygenase family.</text>
</comment>
<dbReference type="PANTHER" id="PTHR30468">
    <property type="entry name" value="ALPHA-KETOGLUTARATE-DEPENDENT SULFONATE DIOXYGENASE"/>
    <property type="match status" value="1"/>
</dbReference>
<accession>A0A646KPX4</accession>
<keyword evidence="2" id="KW-0479">Metal-binding</keyword>
<comment type="caution">
    <text evidence="8">The sequence shown here is derived from an EMBL/GenBank/DDBJ whole genome shotgun (WGS) entry which is preliminary data.</text>
</comment>
<dbReference type="SUPFAM" id="SSF51197">
    <property type="entry name" value="Clavaminate synthase-like"/>
    <property type="match status" value="1"/>
</dbReference>
<evidence type="ECO:0000313" key="9">
    <source>
        <dbReference type="Proteomes" id="UP000419138"/>
    </source>
</evidence>